<evidence type="ECO:0000256" key="1">
    <source>
        <dbReference type="ARBA" id="ARBA00010254"/>
    </source>
</evidence>
<dbReference type="GO" id="GO:0003735">
    <property type="term" value="F:structural constituent of ribosome"/>
    <property type="evidence" value="ECO:0007669"/>
    <property type="project" value="UniProtKB-UniRule"/>
</dbReference>
<dbReference type="PANTHER" id="PTHR10744:SF1">
    <property type="entry name" value="SMALL RIBOSOMAL SUBUNIT PROTEIN US17M"/>
    <property type="match status" value="1"/>
</dbReference>
<dbReference type="CDD" id="cd00364">
    <property type="entry name" value="Ribosomal_uS17"/>
    <property type="match status" value="1"/>
</dbReference>
<evidence type="ECO:0000256" key="7">
    <source>
        <dbReference type="RuleBase" id="RU003872"/>
    </source>
</evidence>
<organism evidence="8 9">
    <name type="scientific">Mycoplasmopsis verecunda</name>
    <dbReference type="NCBI Taxonomy" id="171291"/>
    <lineage>
        <taxon>Bacteria</taxon>
        <taxon>Bacillati</taxon>
        <taxon>Mycoplasmatota</taxon>
        <taxon>Mycoplasmoidales</taxon>
        <taxon>Metamycoplasmataceae</taxon>
        <taxon>Mycoplasmopsis</taxon>
    </lineage>
</organism>
<dbReference type="PRINTS" id="PR00973">
    <property type="entry name" value="RIBOSOMALS17"/>
</dbReference>
<dbReference type="NCBIfam" id="NF004123">
    <property type="entry name" value="PRK05610.1"/>
    <property type="match status" value="1"/>
</dbReference>
<proteinExistence type="inferred from homology"/>
<evidence type="ECO:0000256" key="4">
    <source>
        <dbReference type="ARBA" id="ARBA00022980"/>
    </source>
</evidence>
<dbReference type="InterPro" id="IPR000266">
    <property type="entry name" value="Ribosomal_uS17"/>
</dbReference>
<comment type="similarity">
    <text evidence="1 6 7">Belongs to the universal ribosomal protein uS17 family.</text>
</comment>
<keyword evidence="5 6" id="KW-0687">Ribonucleoprotein</keyword>
<dbReference type="InterPro" id="IPR019979">
    <property type="entry name" value="Ribosomal_uS17_CS"/>
</dbReference>
<dbReference type="GO" id="GO:0006412">
    <property type="term" value="P:translation"/>
    <property type="evidence" value="ECO:0007669"/>
    <property type="project" value="UniProtKB-UniRule"/>
</dbReference>
<evidence type="ECO:0000256" key="2">
    <source>
        <dbReference type="ARBA" id="ARBA00022730"/>
    </source>
</evidence>
<dbReference type="RefSeq" id="WP_078746943.1">
    <property type="nucleotide sequence ID" value="NZ_CP137850.1"/>
</dbReference>
<protein>
    <recommendedName>
        <fullName evidence="6">Small ribosomal subunit protein uS17</fullName>
    </recommendedName>
</protein>
<evidence type="ECO:0000313" key="8">
    <source>
        <dbReference type="EMBL" id="SJZ46089.1"/>
    </source>
</evidence>
<sequence length="91" mass="10231">MNNTRNTRKTLVGTVVSAGKSAKTIIVAVDTYKKHPLYSKRYKSTKRFAVHDENQVAQLGDIVLIMETRPLSATKRFRLVEVKQAAIEGQN</sequence>
<dbReference type="HAMAP" id="MF_01345_B">
    <property type="entry name" value="Ribosomal_uS17_B"/>
    <property type="match status" value="1"/>
</dbReference>
<accession>A0A1T4KUI5</accession>
<dbReference type="GO" id="GO:0019843">
    <property type="term" value="F:rRNA binding"/>
    <property type="evidence" value="ECO:0007669"/>
    <property type="project" value="UniProtKB-UniRule"/>
</dbReference>
<name>A0A1T4KUI5_9BACT</name>
<gene>
    <name evidence="6" type="primary">rpsQ</name>
    <name evidence="8" type="ORF">SAMN02745154_00194</name>
</gene>
<keyword evidence="4 6" id="KW-0689">Ribosomal protein</keyword>
<keyword evidence="3 6" id="KW-0694">RNA-binding</keyword>
<keyword evidence="9" id="KW-1185">Reference proteome</keyword>
<evidence type="ECO:0000256" key="5">
    <source>
        <dbReference type="ARBA" id="ARBA00023274"/>
    </source>
</evidence>
<dbReference type="Pfam" id="PF00366">
    <property type="entry name" value="Ribosomal_S17"/>
    <property type="match status" value="1"/>
</dbReference>
<dbReference type="PANTHER" id="PTHR10744">
    <property type="entry name" value="40S RIBOSOMAL PROTEIN S11 FAMILY MEMBER"/>
    <property type="match status" value="1"/>
</dbReference>
<dbReference type="PROSITE" id="PS00056">
    <property type="entry name" value="RIBOSOMAL_S17"/>
    <property type="match status" value="1"/>
</dbReference>
<dbReference type="NCBIfam" id="TIGR03635">
    <property type="entry name" value="uS17_bact"/>
    <property type="match status" value="1"/>
</dbReference>
<evidence type="ECO:0000256" key="6">
    <source>
        <dbReference type="HAMAP-Rule" id="MF_01345"/>
    </source>
</evidence>
<keyword evidence="2 6" id="KW-0699">rRNA-binding</keyword>
<dbReference type="OrthoDB" id="9811714at2"/>
<dbReference type="STRING" id="171291.SAMN02745154_00194"/>
<dbReference type="EMBL" id="FUXF01000004">
    <property type="protein sequence ID" value="SJZ46089.1"/>
    <property type="molecule type" value="Genomic_DNA"/>
</dbReference>
<dbReference type="AlphaFoldDB" id="A0A1T4KUI5"/>
<dbReference type="InterPro" id="IPR012340">
    <property type="entry name" value="NA-bd_OB-fold"/>
</dbReference>
<reference evidence="9" key="1">
    <citation type="submission" date="2017-02" db="EMBL/GenBank/DDBJ databases">
        <authorList>
            <person name="Varghese N."/>
            <person name="Submissions S."/>
        </authorList>
    </citation>
    <scope>NUCLEOTIDE SEQUENCE [LARGE SCALE GENOMIC DNA]</scope>
    <source>
        <strain evidence="9">ATCC 27862</strain>
    </source>
</reference>
<evidence type="ECO:0000313" key="9">
    <source>
        <dbReference type="Proteomes" id="UP000190389"/>
    </source>
</evidence>
<comment type="subunit">
    <text evidence="6">Part of the 30S ribosomal subunit.</text>
</comment>
<dbReference type="Gene3D" id="2.40.50.140">
    <property type="entry name" value="Nucleic acid-binding proteins"/>
    <property type="match status" value="1"/>
</dbReference>
<dbReference type="Proteomes" id="UP000190389">
    <property type="component" value="Unassembled WGS sequence"/>
</dbReference>
<comment type="function">
    <text evidence="6">One of the primary rRNA binding proteins, it binds specifically to the 5'-end of 16S ribosomal RNA.</text>
</comment>
<dbReference type="SUPFAM" id="SSF50249">
    <property type="entry name" value="Nucleic acid-binding proteins"/>
    <property type="match status" value="1"/>
</dbReference>
<dbReference type="GO" id="GO:0022627">
    <property type="term" value="C:cytosolic small ribosomal subunit"/>
    <property type="evidence" value="ECO:0007669"/>
    <property type="project" value="UniProtKB-UniRule"/>
</dbReference>
<dbReference type="InterPro" id="IPR019984">
    <property type="entry name" value="Ribosomal_uS17_bact/chlr"/>
</dbReference>
<evidence type="ECO:0000256" key="3">
    <source>
        <dbReference type="ARBA" id="ARBA00022884"/>
    </source>
</evidence>